<dbReference type="EMBL" id="MN740559">
    <property type="protein sequence ID" value="QHU33589.1"/>
    <property type="molecule type" value="Genomic_DNA"/>
</dbReference>
<sequence length="261" mass="29238">MTNHMYYNELCNNGYTILKNVMSKEACDNFLSDIIMPALERHGVVDGCIEQSEEYKAWDDDTGAVITGEDNGHPIPLHQDKWPSFFESPVLNSFLDHAHGGSNWEWTDGAKFGMGWVHLRYPVGDTGEWEPPDEYNGWHIDGDTDRQFTSKSLVMLPFLTDVGNGGGGTAVLPGSHNAMMGFMYNKSPEKVESKLPKFIERTVRWAHHPNKSYLNNMCVTEATGTAGDVLIMHPLLIHCGSVNLEGNPTRVTFNMSTGWKR</sequence>
<accession>A0A6C0LS55</accession>
<dbReference type="AlphaFoldDB" id="A0A6C0LS55"/>
<reference evidence="1" key="1">
    <citation type="journal article" date="2020" name="Nature">
        <title>Giant virus diversity and host interactions through global metagenomics.</title>
        <authorList>
            <person name="Schulz F."/>
            <person name="Roux S."/>
            <person name="Paez-Espino D."/>
            <person name="Jungbluth S."/>
            <person name="Walsh D.A."/>
            <person name="Denef V.J."/>
            <person name="McMahon K.D."/>
            <person name="Konstantinidis K.T."/>
            <person name="Eloe-Fadrosh E.A."/>
            <person name="Kyrpides N.C."/>
            <person name="Woyke T."/>
        </authorList>
    </citation>
    <scope>NUCLEOTIDE SEQUENCE</scope>
    <source>
        <strain evidence="1">GVMAG-S-1016704-121</strain>
    </source>
</reference>
<dbReference type="Pfam" id="PF05721">
    <property type="entry name" value="PhyH"/>
    <property type="match status" value="1"/>
</dbReference>
<dbReference type="SUPFAM" id="SSF51197">
    <property type="entry name" value="Clavaminate synthase-like"/>
    <property type="match status" value="1"/>
</dbReference>
<dbReference type="InterPro" id="IPR008775">
    <property type="entry name" value="Phytyl_CoA_dOase-like"/>
</dbReference>
<proteinExistence type="predicted"/>
<dbReference type="Gene3D" id="2.60.120.620">
    <property type="entry name" value="q2cbj1_9rhob like domain"/>
    <property type="match status" value="1"/>
</dbReference>
<protein>
    <recommendedName>
        <fullName evidence="2">Phytanoyl-CoA dioxygenase</fullName>
    </recommendedName>
</protein>
<organism evidence="1">
    <name type="scientific">viral metagenome</name>
    <dbReference type="NCBI Taxonomy" id="1070528"/>
    <lineage>
        <taxon>unclassified sequences</taxon>
        <taxon>metagenomes</taxon>
        <taxon>organismal metagenomes</taxon>
    </lineage>
</organism>
<evidence type="ECO:0008006" key="2">
    <source>
        <dbReference type="Google" id="ProtNLM"/>
    </source>
</evidence>
<name>A0A6C0LS55_9ZZZZ</name>
<evidence type="ECO:0000313" key="1">
    <source>
        <dbReference type="EMBL" id="QHU33589.1"/>
    </source>
</evidence>